<keyword evidence="2" id="KW-1185">Reference proteome</keyword>
<reference evidence="1 2" key="1">
    <citation type="submission" date="2018-03" db="EMBL/GenBank/DDBJ databases">
        <title>Genomic Encyclopedia of Archaeal and Bacterial Type Strains, Phase II (KMG-II): from individual species to whole genera.</title>
        <authorList>
            <person name="Goeker M."/>
        </authorList>
    </citation>
    <scope>NUCLEOTIDE SEQUENCE [LARGE SCALE GENOMIC DNA]</scope>
    <source>
        <strain evidence="1 2">DSM 100214</strain>
    </source>
</reference>
<protein>
    <submittedName>
        <fullName evidence="1">Uncharacterized protein</fullName>
    </submittedName>
</protein>
<proteinExistence type="predicted"/>
<gene>
    <name evidence="1" type="ORF">CLV62_101369</name>
</gene>
<sequence>MKYIIVLFATLLISVVNTKVCYALTPATNDTVYIEPDPLFPQEFDNQDVSIFINWAYNGYEPSDFEHMLAEDWYDFSKDEEANNFSLTKSNISIGKDYNDCLQDSITYVSSANNILMIKGLPQTEKQPKAIMPEVNALQPGEKIDFTFNNQKYTLRGEGIVPQQNKVYLAPCFSIGYSTESVINYKLYLSTNGREQLLLSIPTFNDTFVQILFIGDLDEDGKPDFVFDTSRDYEERRVVLFLSSPAIDNEIVRAIDEANNQFDC</sequence>
<dbReference type="Proteomes" id="UP000247973">
    <property type="component" value="Unassembled WGS sequence"/>
</dbReference>
<evidence type="ECO:0000313" key="1">
    <source>
        <dbReference type="EMBL" id="PXV69100.1"/>
    </source>
</evidence>
<name>A0A2V3PTR5_9BACT</name>
<organism evidence="1 2">
    <name type="scientific">Dysgonomonas alginatilytica</name>
    <dbReference type="NCBI Taxonomy" id="1605892"/>
    <lineage>
        <taxon>Bacteria</taxon>
        <taxon>Pseudomonadati</taxon>
        <taxon>Bacteroidota</taxon>
        <taxon>Bacteroidia</taxon>
        <taxon>Bacteroidales</taxon>
        <taxon>Dysgonomonadaceae</taxon>
        <taxon>Dysgonomonas</taxon>
    </lineage>
</organism>
<comment type="caution">
    <text evidence="1">The sequence shown here is derived from an EMBL/GenBank/DDBJ whole genome shotgun (WGS) entry which is preliminary data.</text>
</comment>
<dbReference type="AlphaFoldDB" id="A0A2V3PTR5"/>
<dbReference type="RefSeq" id="WP_110309062.1">
    <property type="nucleotide sequence ID" value="NZ_QICL01000001.1"/>
</dbReference>
<dbReference type="EMBL" id="QICL01000001">
    <property type="protein sequence ID" value="PXV69100.1"/>
    <property type="molecule type" value="Genomic_DNA"/>
</dbReference>
<evidence type="ECO:0000313" key="2">
    <source>
        <dbReference type="Proteomes" id="UP000247973"/>
    </source>
</evidence>
<accession>A0A2V3PTR5</accession>
<dbReference type="OrthoDB" id="1372231at2"/>